<evidence type="ECO:0000256" key="7">
    <source>
        <dbReference type="ARBA" id="ARBA00023136"/>
    </source>
</evidence>
<dbReference type="PANTHER" id="PTHR31064">
    <property type="entry name" value="POTASSIUM TRANSPORT PROTEIN DDB_G0292412-RELATED"/>
    <property type="match status" value="1"/>
</dbReference>
<keyword evidence="6" id="KW-0406">Ion transport</keyword>
<gene>
    <name evidence="9" type="ORF">RCOM_0422820</name>
</gene>
<sequence>MEVFSNSQLVILTVLMFVGGEVFTSLVGLLFRKSQLRRKWISNVGLVSSVRSDTDGTYKMQTKQGILLVLVYLASVKSARNVLETKGLNIFTFSLFTIVSTFASCGFVPTNENMMVFSKNSGLLLILIPQFVLFCSLEWNSEALNGLNSFQKIIGVLFQTVNSRHTGETIVDLSAISPAILYTKQWCMREKLSRNARKVTFPVRTCKSSKYLPPYTAFLPIKDDTEIDGRSKRWRGKLLENIIFSQLSYLVIFVILICITERHKMKQDPLNFNVLNIVLEVISAYGNVGFTAGYSCKRQIHPDSICQDKWYGFSGRWSDEGRVILIMVMFFGRLKKFNMNGGRAWILL</sequence>
<dbReference type="AlphaFoldDB" id="B9SDN6"/>
<dbReference type="Pfam" id="PF02386">
    <property type="entry name" value="TrkH"/>
    <property type="match status" value="1"/>
</dbReference>
<organism evidence="9 10">
    <name type="scientific">Ricinus communis</name>
    <name type="common">Castor bean</name>
    <dbReference type="NCBI Taxonomy" id="3988"/>
    <lineage>
        <taxon>Eukaryota</taxon>
        <taxon>Viridiplantae</taxon>
        <taxon>Streptophyta</taxon>
        <taxon>Embryophyta</taxon>
        <taxon>Tracheophyta</taxon>
        <taxon>Spermatophyta</taxon>
        <taxon>Magnoliopsida</taxon>
        <taxon>eudicotyledons</taxon>
        <taxon>Gunneridae</taxon>
        <taxon>Pentapetalae</taxon>
        <taxon>rosids</taxon>
        <taxon>fabids</taxon>
        <taxon>Malpighiales</taxon>
        <taxon>Euphorbiaceae</taxon>
        <taxon>Acalyphoideae</taxon>
        <taxon>Acalypheae</taxon>
        <taxon>Ricinus</taxon>
    </lineage>
</organism>
<evidence type="ECO:0000256" key="8">
    <source>
        <dbReference type="SAM" id="Phobius"/>
    </source>
</evidence>
<evidence type="ECO:0000256" key="6">
    <source>
        <dbReference type="ARBA" id="ARBA00023065"/>
    </source>
</evidence>
<evidence type="ECO:0000256" key="1">
    <source>
        <dbReference type="ARBA" id="ARBA00004141"/>
    </source>
</evidence>
<evidence type="ECO:0000256" key="3">
    <source>
        <dbReference type="ARBA" id="ARBA00022448"/>
    </source>
</evidence>
<feature type="transmembrane region" description="Helical" evidence="8">
    <location>
        <begin position="89"/>
        <end position="110"/>
    </location>
</feature>
<dbReference type="STRING" id="3988.B9SDN6"/>
<dbReference type="PANTHER" id="PTHR31064:SF38">
    <property type="entry name" value="CATION TRANSPORTER HKT1_4-RELATED"/>
    <property type="match status" value="1"/>
</dbReference>
<name>B9SDN6_RICCO</name>
<dbReference type="eggNOG" id="KOG1341">
    <property type="taxonomic scope" value="Eukaryota"/>
</dbReference>
<comment type="similarity">
    <text evidence="2">Belongs to the TrkH potassium transport family. HKT (TC 2.A.38.3) subfamily.</text>
</comment>
<dbReference type="Proteomes" id="UP000008311">
    <property type="component" value="Unassembled WGS sequence"/>
</dbReference>
<dbReference type="GO" id="GO:0008324">
    <property type="term" value="F:monoatomic cation transmembrane transporter activity"/>
    <property type="evidence" value="ECO:0000318"/>
    <property type="project" value="GO_Central"/>
</dbReference>
<feature type="transmembrane region" description="Helical" evidence="8">
    <location>
        <begin position="242"/>
        <end position="260"/>
    </location>
</feature>
<accession>B9SDN6</accession>
<keyword evidence="3" id="KW-0813">Transport</keyword>
<feature type="transmembrane region" description="Helical" evidence="8">
    <location>
        <begin position="6"/>
        <end position="31"/>
    </location>
</feature>
<evidence type="ECO:0000313" key="9">
    <source>
        <dbReference type="EMBL" id="EEF38315.1"/>
    </source>
</evidence>
<protein>
    <recommendedName>
        <fullName evidence="11">Cation transporter</fullName>
    </recommendedName>
</protein>
<evidence type="ECO:0000256" key="4">
    <source>
        <dbReference type="ARBA" id="ARBA00022692"/>
    </source>
</evidence>
<proteinExistence type="inferred from homology"/>
<evidence type="ECO:0000313" key="10">
    <source>
        <dbReference type="Proteomes" id="UP000008311"/>
    </source>
</evidence>
<dbReference type="EMBL" id="EQ973928">
    <property type="protein sequence ID" value="EEF38315.1"/>
    <property type="molecule type" value="Genomic_DNA"/>
</dbReference>
<dbReference type="InterPro" id="IPR003445">
    <property type="entry name" value="Cat_transpt"/>
</dbReference>
<evidence type="ECO:0008006" key="11">
    <source>
        <dbReference type="Google" id="ProtNLM"/>
    </source>
</evidence>
<keyword evidence="5 8" id="KW-1133">Transmembrane helix</keyword>
<dbReference type="InParanoid" id="B9SDN6"/>
<reference evidence="10" key="1">
    <citation type="journal article" date="2010" name="Nat. Biotechnol.">
        <title>Draft genome sequence of the oilseed species Ricinus communis.</title>
        <authorList>
            <person name="Chan A.P."/>
            <person name="Crabtree J."/>
            <person name="Zhao Q."/>
            <person name="Lorenzi H."/>
            <person name="Orvis J."/>
            <person name="Puiu D."/>
            <person name="Melake-Berhan A."/>
            <person name="Jones K.M."/>
            <person name="Redman J."/>
            <person name="Chen G."/>
            <person name="Cahoon E.B."/>
            <person name="Gedil M."/>
            <person name="Stanke M."/>
            <person name="Haas B.J."/>
            <person name="Wortman J.R."/>
            <person name="Fraser-Liggett C.M."/>
            <person name="Ravel J."/>
            <person name="Rabinowicz P.D."/>
        </authorList>
    </citation>
    <scope>NUCLEOTIDE SEQUENCE [LARGE SCALE GENOMIC DNA]</scope>
    <source>
        <strain evidence="10">cv. Hale</strain>
    </source>
</reference>
<evidence type="ECO:0000256" key="2">
    <source>
        <dbReference type="ARBA" id="ARBA00010864"/>
    </source>
</evidence>
<dbReference type="InterPro" id="IPR051143">
    <property type="entry name" value="TrkH_K-transport"/>
</dbReference>
<keyword evidence="4 8" id="KW-0812">Transmembrane</keyword>
<keyword evidence="7 8" id="KW-0472">Membrane</keyword>
<keyword evidence="10" id="KW-1185">Reference proteome</keyword>
<evidence type="ECO:0000256" key="5">
    <source>
        <dbReference type="ARBA" id="ARBA00022989"/>
    </source>
</evidence>
<comment type="subcellular location">
    <subcellularLocation>
        <location evidence="1">Membrane</location>
        <topology evidence="1">Multi-pass membrane protein</topology>
    </subcellularLocation>
</comment>
<dbReference type="GO" id="GO:0005886">
    <property type="term" value="C:plasma membrane"/>
    <property type="evidence" value="ECO:0000318"/>
    <property type="project" value="GO_Central"/>
</dbReference>
<dbReference type="GO" id="GO:0030001">
    <property type="term" value="P:metal ion transport"/>
    <property type="evidence" value="ECO:0007669"/>
    <property type="project" value="UniProtKB-ARBA"/>
</dbReference>